<reference evidence="2 3" key="1">
    <citation type="submission" date="2018-08" db="EMBL/GenBank/DDBJ databases">
        <title>Genomic Encyclopedia of Archaeal and Bacterial Type Strains, Phase II (KMG-II): from individual species to whole genera.</title>
        <authorList>
            <person name="Goeker M."/>
        </authorList>
    </citation>
    <scope>NUCLEOTIDE SEQUENCE [LARGE SCALE GENOMIC DNA]</scope>
    <source>
        <strain evidence="2 3">DSM 15986</strain>
    </source>
</reference>
<name>A0A3E0DPE7_9BACT</name>
<protein>
    <submittedName>
        <fullName evidence="2">Uncharacterized protein</fullName>
    </submittedName>
</protein>
<proteinExistence type="predicted"/>
<feature type="transmembrane region" description="Helical" evidence="1">
    <location>
        <begin position="6"/>
        <end position="38"/>
    </location>
</feature>
<evidence type="ECO:0000313" key="2">
    <source>
        <dbReference type="EMBL" id="REG84729.1"/>
    </source>
</evidence>
<keyword evidence="1" id="KW-1133">Transmembrane helix</keyword>
<keyword evidence="1" id="KW-0812">Transmembrane</keyword>
<dbReference type="AlphaFoldDB" id="A0A3E0DPE7"/>
<dbReference type="EMBL" id="QUNF01000014">
    <property type="protein sequence ID" value="REG84729.1"/>
    <property type="molecule type" value="Genomic_DNA"/>
</dbReference>
<dbReference type="Proteomes" id="UP000256405">
    <property type="component" value="Unassembled WGS sequence"/>
</dbReference>
<organism evidence="2 3">
    <name type="scientific">Algoriphagus antarcticus</name>
    <dbReference type="NCBI Taxonomy" id="238540"/>
    <lineage>
        <taxon>Bacteria</taxon>
        <taxon>Pseudomonadati</taxon>
        <taxon>Bacteroidota</taxon>
        <taxon>Cytophagia</taxon>
        <taxon>Cytophagales</taxon>
        <taxon>Cyclobacteriaceae</taxon>
        <taxon>Algoriphagus</taxon>
    </lineage>
</organism>
<keyword evidence="3" id="KW-1185">Reference proteome</keyword>
<gene>
    <name evidence="2" type="ORF">C8N25_11478</name>
</gene>
<evidence type="ECO:0000256" key="1">
    <source>
        <dbReference type="SAM" id="Phobius"/>
    </source>
</evidence>
<sequence length="50" mass="5866">MNSITLKILLFSIGFVILFFDYTAALIFLILSNLIVYFEEKRKVKQKAHD</sequence>
<accession>A0A3E0DPE7</accession>
<dbReference type="RefSeq" id="WP_170147816.1">
    <property type="nucleotide sequence ID" value="NZ_MSSW01000027.1"/>
</dbReference>
<evidence type="ECO:0000313" key="3">
    <source>
        <dbReference type="Proteomes" id="UP000256405"/>
    </source>
</evidence>
<comment type="caution">
    <text evidence="2">The sequence shown here is derived from an EMBL/GenBank/DDBJ whole genome shotgun (WGS) entry which is preliminary data.</text>
</comment>
<keyword evidence="1" id="KW-0472">Membrane</keyword>